<evidence type="ECO:0000313" key="4">
    <source>
        <dbReference type="EMBL" id="SMQ47600.1"/>
    </source>
</evidence>
<keyword evidence="1" id="KW-0539">Nucleus</keyword>
<dbReference type="InterPro" id="IPR001138">
    <property type="entry name" value="Zn2Cys6_DnaBD"/>
</dbReference>
<dbReference type="Gene3D" id="4.10.240.10">
    <property type="entry name" value="Zn(2)-C6 fungal-type DNA-binding domain"/>
    <property type="match status" value="1"/>
</dbReference>
<dbReference type="SMART" id="SM00066">
    <property type="entry name" value="GAL4"/>
    <property type="match status" value="1"/>
</dbReference>
<gene>
    <name evidence="4" type="ORF">ZT3D7_G2748</name>
</gene>
<evidence type="ECO:0000313" key="5">
    <source>
        <dbReference type="Proteomes" id="UP000215127"/>
    </source>
</evidence>
<dbReference type="InterPro" id="IPR036864">
    <property type="entry name" value="Zn2-C6_fun-type_DNA-bd_sf"/>
</dbReference>
<dbReference type="SUPFAM" id="SSF57701">
    <property type="entry name" value="Zn2/Cys6 DNA-binding domain"/>
    <property type="match status" value="1"/>
</dbReference>
<dbReference type="PANTHER" id="PTHR37534:SF46">
    <property type="entry name" value="ZN(II)2CYS6 TRANSCRIPTION FACTOR (EUROFUNG)"/>
    <property type="match status" value="1"/>
</dbReference>
<dbReference type="PROSITE" id="PS00463">
    <property type="entry name" value="ZN2_CY6_FUNGAL_1"/>
    <property type="match status" value="1"/>
</dbReference>
<name>A0A1X7RK39_ZYMT9</name>
<sequence length="303" mass="33858">MLRPSLGILLDRFRTRAIFASYGFLAMLSSEQRRSRKGCWTCRLRRKKCDEGHPACSNCESLLISCGGYGPRPDYMDRGPREREAAKKLKLDIAQREQRRGKRRQENSGNPFSLCIDAHLTTNPSLCSVQDDQQPFRLGSQDKEPNNSELTEPGPWNGCSTMVTTEPTTDSGMDSNDRSTTTESALLPDTGTLDTGMLDLSFDWFGMAMSPSDAMLDQAGAPQDELLMSMPLHAIDVTNLTEPGLSNTLDDGDLPTERRILHVHFASCYIRATPWQMESAQRRFMSICIKDSDTSSIDTWGKT</sequence>
<dbReference type="STRING" id="1276538.A0A1X7RK39"/>
<evidence type="ECO:0000259" key="3">
    <source>
        <dbReference type="PROSITE" id="PS50048"/>
    </source>
</evidence>
<feature type="region of interest" description="Disordered" evidence="2">
    <location>
        <begin position="89"/>
        <end position="110"/>
    </location>
</feature>
<dbReference type="CDD" id="cd00067">
    <property type="entry name" value="GAL4"/>
    <property type="match status" value="1"/>
</dbReference>
<dbReference type="PROSITE" id="PS50048">
    <property type="entry name" value="ZN2_CY6_FUNGAL_2"/>
    <property type="match status" value="1"/>
</dbReference>
<protein>
    <recommendedName>
        <fullName evidence="3">Zn(2)-C6 fungal-type domain-containing protein</fullName>
    </recommendedName>
</protein>
<dbReference type="GO" id="GO:0008270">
    <property type="term" value="F:zinc ion binding"/>
    <property type="evidence" value="ECO:0007669"/>
    <property type="project" value="InterPro"/>
</dbReference>
<proteinExistence type="predicted"/>
<dbReference type="Pfam" id="PF00172">
    <property type="entry name" value="Zn_clus"/>
    <property type="match status" value="1"/>
</dbReference>
<feature type="domain" description="Zn(2)-C6 fungal-type" evidence="3">
    <location>
        <begin position="38"/>
        <end position="66"/>
    </location>
</feature>
<reference evidence="4 5" key="1">
    <citation type="submission" date="2016-06" db="EMBL/GenBank/DDBJ databases">
        <authorList>
            <person name="Kjaerup R.B."/>
            <person name="Dalgaard T.S."/>
            <person name="Juul-Madsen H.R."/>
        </authorList>
    </citation>
    <scope>NUCLEOTIDE SEQUENCE [LARGE SCALE GENOMIC DNA]</scope>
</reference>
<dbReference type="Proteomes" id="UP000215127">
    <property type="component" value="Chromosome 2"/>
</dbReference>
<dbReference type="GO" id="GO:0000981">
    <property type="term" value="F:DNA-binding transcription factor activity, RNA polymerase II-specific"/>
    <property type="evidence" value="ECO:0007669"/>
    <property type="project" value="InterPro"/>
</dbReference>
<dbReference type="AlphaFoldDB" id="A0A1X7RK39"/>
<organism evidence="4 5">
    <name type="scientific">Zymoseptoria tritici (strain ST99CH_3D7)</name>
    <dbReference type="NCBI Taxonomy" id="1276538"/>
    <lineage>
        <taxon>Eukaryota</taxon>
        <taxon>Fungi</taxon>
        <taxon>Dikarya</taxon>
        <taxon>Ascomycota</taxon>
        <taxon>Pezizomycotina</taxon>
        <taxon>Dothideomycetes</taxon>
        <taxon>Dothideomycetidae</taxon>
        <taxon>Mycosphaerellales</taxon>
        <taxon>Mycosphaerellaceae</taxon>
        <taxon>Zymoseptoria</taxon>
    </lineage>
</organism>
<evidence type="ECO:0000256" key="1">
    <source>
        <dbReference type="ARBA" id="ARBA00023242"/>
    </source>
</evidence>
<feature type="compositionally biased region" description="Basic and acidic residues" evidence="2">
    <location>
        <begin position="89"/>
        <end position="98"/>
    </location>
</feature>
<keyword evidence="5" id="KW-1185">Reference proteome</keyword>
<feature type="region of interest" description="Disordered" evidence="2">
    <location>
        <begin position="126"/>
        <end position="190"/>
    </location>
</feature>
<dbReference type="EMBL" id="LT853693">
    <property type="protein sequence ID" value="SMQ47600.1"/>
    <property type="molecule type" value="Genomic_DNA"/>
</dbReference>
<dbReference type="PANTHER" id="PTHR37534">
    <property type="entry name" value="TRANSCRIPTIONAL ACTIVATOR PROTEIN UGA3"/>
    <property type="match status" value="1"/>
</dbReference>
<feature type="compositionally biased region" description="Polar residues" evidence="2">
    <location>
        <begin position="158"/>
        <end position="184"/>
    </location>
</feature>
<evidence type="ECO:0000256" key="2">
    <source>
        <dbReference type="SAM" id="MobiDB-lite"/>
    </source>
</evidence>
<accession>A0A1X7RK39</accession>